<keyword evidence="3" id="KW-0804">Transcription</keyword>
<dbReference type="KEGG" id="kre:GWK63_07985"/>
<dbReference type="EMBL" id="CP050139">
    <property type="protein sequence ID" value="QIP35408.1"/>
    <property type="molecule type" value="Genomic_DNA"/>
</dbReference>
<proteinExistence type="predicted"/>
<dbReference type="PANTHER" id="PTHR44846">
    <property type="entry name" value="MANNOSYL-D-GLYCERATE TRANSPORT/METABOLISM SYSTEM REPRESSOR MNGR-RELATED"/>
    <property type="match status" value="1"/>
</dbReference>
<dbReference type="PRINTS" id="PR00035">
    <property type="entry name" value="HTHGNTR"/>
</dbReference>
<accession>A0A181CAS4</accession>
<dbReference type="Pfam" id="PF00392">
    <property type="entry name" value="GntR"/>
    <property type="match status" value="1"/>
</dbReference>
<dbReference type="RefSeq" id="WP_034931391.1">
    <property type="nucleotide sequence ID" value="NZ_CALMTF010000055.1"/>
</dbReference>
<dbReference type="InterPro" id="IPR036390">
    <property type="entry name" value="WH_DNA-bd_sf"/>
</dbReference>
<dbReference type="Proteomes" id="UP000502533">
    <property type="component" value="Chromosome"/>
</dbReference>
<evidence type="ECO:0000256" key="3">
    <source>
        <dbReference type="ARBA" id="ARBA00023163"/>
    </source>
</evidence>
<dbReference type="GO" id="GO:0003700">
    <property type="term" value="F:DNA-binding transcription factor activity"/>
    <property type="evidence" value="ECO:0007669"/>
    <property type="project" value="InterPro"/>
</dbReference>
<dbReference type="GO" id="GO:0003677">
    <property type="term" value="F:DNA binding"/>
    <property type="evidence" value="ECO:0007669"/>
    <property type="project" value="UniProtKB-KW"/>
</dbReference>
<dbReference type="Gene3D" id="3.40.1410.10">
    <property type="entry name" value="Chorismate lyase-like"/>
    <property type="match status" value="1"/>
</dbReference>
<dbReference type="PANTHER" id="PTHR44846:SF1">
    <property type="entry name" value="MANNOSYL-D-GLYCERATE TRANSPORT_METABOLISM SYSTEM REPRESSOR MNGR-RELATED"/>
    <property type="match status" value="1"/>
</dbReference>
<dbReference type="SMART" id="SM00345">
    <property type="entry name" value="HTH_GNTR"/>
    <property type="match status" value="1"/>
</dbReference>
<protein>
    <submittedName>
        <fullName evidence="4">GntR family transcriptional regulator</fullName>
    </submittedName>
</protein>
<gene>
    <name evidence="4" type="ORF">GWK63_07985</name>
</gene>
<evidence type="ECO:0000313" key="4">
    <source>
        <dbReference type="EMBL" id="QIP35408.1"/>
    </source>
</evidence>
<dbReference type="GO" id="GO:0045892">
    <property type="term" value="P:negative regulation of DNA-templated transcription"/>
    <property type="evidence" value="ECO:0007669"/>
    <property type="project" value="TreeGrafter"/>
</dbReference>
<dbReference type="GeneID" id="85022090"/>
<keyword evidence="1" id="KW-0805">Transcription regulation</keyword>
<keyword evidence="2" id="KW-0238">DNA-binding</keyword>
<dbReference type="InterPro" id="IPR036388">
    <property type="entry name" value="WH-like_DNA-bd_sf"/>
</dbReference>
<dbReference type="SUPFAM" id="SSF46785">
    <property type="entry name" value="Winged helix' DNA-binding domain"/>
    <property type="match status" value="1"/>
</dbReference>
<name>A0A181CAS4_9PROT</name>
<evidence type="ECO:0000313" key="5">
    <source>
        <dbReference type="Proteomes" id="UP000502533"/>
    </source>
</evidence>
<evidence type="ECO:0000256" key="2">
    <source>
        <dbReference type="ARBA" id="ARBA00023125"/>
    </source>
</evidence>
<dbReference type="InterPro" id="IPR000524">
    <property type="entry name" value="Tscrpt_reg_HTH_GntR"/>
</dbReference>
<dbReference type="Pfam" id="PF07702">
    <property type="entry name" value="UTRA"/>
    <property type="match status" value="1"/>
</dbReference>
<evidence type="ECO:0000256" key="1">
    <source>
        <dbReference type="ARBA" id="ARBA00023015"/>
    </source>
</evidence>
<dbReference type="SMART" id="SM00866">
    <property type="entry name" value="UTRA"/>
    <property type="match status" value="1"/>
</dbReference>
<dbReference type="Gene3D" id="1.10.10.10">
    <property type="entry name" value="Winged helix-like DNA-binding domain superfamily/Winged helix DNA-binding domain"/>
    <property type="match status" value="1"/>
</dbReference>
<organism evidence="4 5">
    <name type="scientific">Komagataeibacter rhaeticus</name>
    <dbReference type="NCBI Taxonomy" id="215221"/>
    <lineage>
        <taxon>Bacteria</taxon>
        <taxon>Pseudomonadati</taxon>
        <taxon>Pseudomonadota</taxon>
        <taxon>Alphaproteobacteria</taxon>
        <taxon>Acetobacterales</taxon>
        <taxon>Acetobacteraceae</taxon>
        <taxon>Komagataeibacter</taxon>
    </lineage>
</organism>
<dbReference type="InterPro" id="IPR028978">
    <property type="entry name" value="Chorismate_lyase_/UTRA_dom_sf"/>
</dbReference>
<dbReference type="InterPro" id="IPR050679">
    <property type="entry name" value="Bact_HTH_transcr_reg"/>
</dbReference>
<dbReference type="InterPro" id="IPR011663">
    <property type="entry name" value="UTRA"/>
</dbReference>
<keyword evidence="5" id="KW-1185">Reference proteome</keyword>
<sequence length="261" mass="28480">MQTLSDTPSSRALHHQIAQHLSGRIGREDGYHDRLPSEAALCRIYSVSRVTIRHALRHLENAGLVCRRQGRGTFVVPPADRNPPAHPVVGLSDILQARGMAVVTELLAFGLEPAPPEVARTLNLDDARALLMRRRYLIDAVPVAVTEVYYPPAFRAFVSENDARIHSSPRLMTEHIGLRLGRTHLTVDVIEAQPALAAELAMAQGSPVMVMRRVTCDDAGVACEHSTLLARPGIARFSITAHGGSLPDTDFIPRDPWPPAG</sequence>
<reference evidence="4 5" key="1">
    <citation type="submission" date="2020-03" db="EMBL/GenBank/DDBJ databases">
        <title>Isolation of cellulose-producing strains, genome characterization and application of the synthesized cellulose films as an economical and sustainable material for piezoelectric sensor construction.</title>
        <authorList>
            <person name="Mangayil R.K."/>
        </authorList>
    </citation>
    <scope>NUCLEOTIDE SEQUENCE [LARGE SCALE GENOMIC DNA]</scope>
    <source>
        <strain evidence="4 5">ENS 9a1a</strain>
    </source>
</reference>
<dbReference type="PROSITE" id="PS50949">
    <property type="entry name" value="HTH_GNTR"/>
    <property type="match status" value="1"/>
</dbReference>
<dbReference type="CDD" id="cd07377">
    <property type="entry name" value="WHTH_GntR"/>
    <property type="match status" value="1"/>
</dbReference>
<dbReference type="SUPFAM" id="SSF64288">
    <property type="entry name" value="Chorismate lyase-like"/>
    <property type="match status" value="1"/>
</dbReference>
<dbReference type="AlphaFoldDB" id="A0A181CAS4"/>